<organism evidence="2 3">
    <name type="scientific">Salipiger marinus</name>
    <dbReference type="NCBI Taxonomy" id="555512"/>
    <lineage>
        <taxon>Bacteria</taxon>
        <taxon>Pseudomonadati</taxon>
        <taxon>Pseudomonadota</taxon>
        <taxon>Alphaproteobacteria</taxon>
        <taxon>Rhodobacterales</taxon>
        <taxon>Roseobacteraceae</taxon>
        <taxon>Salipiger</taxon>
    </lineage>
</organism>
<feature type="compositionally biased region" description="Basic and acidic residues" evidence="1">
    <location>
        <begin position="1"/>
        <end position="10"/>
    </location>
</feature>
<dbReference type="AlphaFoldDB" id="A0A1G8T7K7"/>
<evidence type="ECO:0000313" key="3">
    <source>
        <dbReference type="Proteomes" id="UP000199093"/>
    </source>
</evidence>
<evidence type="ECO:0000313" key="2">
    <source>
        <dbReference type="EMBL" id="SDJ36670.1"/>
    </source>
</evidence>
<evidence type="ECO:0000256" key="1">
    <source>
        <dbReference type="SAM" id="MobiDB-lite"/>
    </source>
</evidence>
<dbReference type="Proteomes" id="UP000199093">
    <property type="component" value="Unassembled WGS sequence"/>
</dbReference>
<sequence length="59" mass="6126">MTDRRDDVRARFAAAEDVDLPEGVAAEAQEDPKGSAEEAETGGIKGGGKKGRALTPAQQ</sequence>
<keyword evidence="3" id="KW-1185">Reference proteome</keyword>
<accession>A0A1G8T7K7</accession>
<gene>
    <name evidence="2" type="ORF">SAMN04487993_10281</name>
</gene>
<proteinExistence type="predicted"/>
<feature type="non-terminal residue" evidence="2">
    <location>
        <position position="59"/>
    </location>
</feature>
<name>A0A1G8T7K7_9RHOB</name>
<protein>
    <submittedName>
        <fullName evidence="2">Uncharacterized protein</fullName>
    </submittedName>
</protein>
<dbReference type="STRING" id="555512.SAMN04487993_10281"/>
<reference evidence="2 3" key="1">
    <citation type="submission" date="2016-10" db="EMBL/GenBank/DDBJ databases">
        <authorList>
            <person name="de Groot N.N."/>
        </authorList>
    </citation>
    <scope>NUCLEOTIDE SEQUENCE [LARGE SCALE GENOMIC DNA]</scope>
    <source>
        <strain evidence="2 3">DSM 26424</strain>
    </source>
</reference>
<dbReference type="EMBL" id="FNEJ01000028">
    <property type="protein sequence ID" value="SDJ36670.1"/>
    <property type="molecule type" value="Genomic_DNA"/>
</dbReference>
<feature type="region of interest" description="Disordered" evidence="1">
    <location>
        <begin position="1"/>
        <end position="59"/>
    </location>
</feature>